<dbReference type="EMBL" id="SUNJ01008869">
    <property type="protein sequence ID" value="TPP60876.1"/>
    <property type="molecule type" value="Genomic_DNA"/>
</dbReference>
<reference evidence="2 3" key="1">
    <citation type="submission" date="2019-04" db="EMBL/GenBank/DDBJ databases">
        <title>Annotation for the trematode Fasciola gigantica.</title>
        <authorList>
            <person name="Choi Y.-J."/>
        </authorList>
    </citation>
    <scope>NUCLEOTIDE SEQUENCE [LARGE SCALE GENOMIC DNA]</scope>
    <source>
        <strain evidence="2">Uganda_cow_1</strain>
    </source>
</reference>
<dbReference type="Pfam" id="PF00648">
    <property type="entry name" value="Peptidase_C2"/>
    <property type="match status" value="1"/>
</dbReference>
<evidence type="ECO:0000313" key="2">
    <source>
        <dbReference type="EMBL" id="TPP60876.1"/>
    </source>
</evidence>
<dbReference type="OrthoDB" id="424753at2759"/>
<protein>
    <recommendedName>
        <fullName evidence="1">Calpain catalytic domain-containing protein</fullName>
    </recommendedName>
</protein>
<gene>
    <name evidence="2" type="ORF">FGIG_10865</name>
</gene>
<dbReference type="GO" id="GO:0006508">
    <property type="term" value="P:proteolysis"/>
    <property type="evidence" value="ECO:0007669"/>
    <property type="project" value="InterPro"/>
</dbReference>
<comment type="caution">
    <text evidence="2">The sequence shown here is derived from an EMBL/GenBank/DDBJ whole genome shotgun (WGS) entry which is preliminary data.</text>
</comment>
<dbReference type="InterPro" id="IPR038765">
    <property type="entry name" value="Papain-like_cys_pep_sf"/>
</dbReference>
<feature type="domain" description="Calpain catalytic" evidence="1">
    <location>
        <begin position="1"/>
        <end position="122"/>
    </location>
</feature>
<dbReference type="GO" id="GO:0004198">
    <property type="term" value="F:calcium-dependent cysteine-type endopeptidase activity"/>
    <property type="evidence" value="ECO:0007669"/>
    <property type="project" value="InterPro"/>
</dbReference>
<dbReference type="Gene3D" id="3.90.70.10">
    <property type="entry name" value="Cysteine proteinases"/>
    <property type="match status" value="1"/>
</dbReference>
<dbReference type="Proteomes" id="UP000316759">
    <property type="component" value="Unassembled WGS sequence"/>
</dbReference>
<keyword evidence="3" id="KW-1185">Reference proteome</keyword>
<accession>A0A504YKK1</accession>
<dbReference type="InterPro" id="IPR001300">
    <property type="entry name" value="Peptidase_C2_calpain_cat"/>
</dbReference>
<organism evidence="2 3">
    <name type="scientific">Fasciola gigantica</name>
    <name type="common">Giant liver fluke</name>
    <dbReference type="NCBI Taxonomy" id="46835"/>
    <lineage>
        <taxon>Eukaryota</taxon>
        <taxon>Metazoa</taxon>
        <taxon>Spiralia</taxon>
        <taxon>Lophotrochozoa</taxon>
        <taxon>Platyhelminthes</taxon>
        <taxon>Trematoda</taxon>
        <taxon>Digenea</taxon>
        <taxon>Plagiorchiida</taxon>
        <taxon>Echinostomata</taxon>
        <taxon>Echinostomatoidea</taxon>
        <taxon>Fasciolidae</taxon>
        <taxon>Fasciola</taxon>
    </lineage>
</organism>
<sequence>MEDLTVAFVNSRTRLQKSVQKDLLEQMIKYAKQCCLMGCSVDSTVIEDKLANGLIAGHAYSVTGVNSVNPVTRNNIWFVVVNLGEEIMNGVVLGVTGQKNGNTSARKRKRQLDLNFNDDGNFGWLMRTL</sequence>
<evidence type="ECO:0000259" key="1">
    <source>
        <dbReference type="Pfam" id="PF00648"/>
    </source>
</evidence>
<dbReference type="STRING" id="46835.A0A504YKK1"/>
<dbReference type="SUPFAM" id="SSF54001">
    <property type="entry name" value="Cysteine proteinases"/>
    <property type="match status" value="1"/>
</dbReference>
<evidence type="ECO:0000313" key="3">
    <source>
        <dbReference type="Proteomes" id="UP000316759"/>
    </source>
</evidence>
<dbReference type="AlphaFoldDB" id="A0A504YKK1"/>
<name>A0A504YKK1_FASGI</name>
<proteinExistence type="predicted"/>